<evidence type="ECO:0000256" key="3">
    <source>
        <dbReference type="ARBA" id="ARBA00012438"/>
    </source>
</evidence>
<comment type="subcellular location">
    <subcellularLocation>
        <location evidence="2">Cell membrane</location>
    </subcellularLocation>
</comment>
<dbReference type="Proteomes" id="UP001165079">
    <property type="component" value="Unassembled WGS sequence"/>
</dbReference>
<dbReference type="CDD" id="cd06225">
    <property type="entry name" value="HAMP"/>
    <property type="match status" value="1"/>
</dbReference>
<evidence type="ECO:0000259" key="13">
    <source>
        <dbReference type="PROSITE" id="PS50109"/>
    </source>
</evidence>
<evidence type="ECO:0000256" key="8">
    <source>
        <dbReference type="ARBA" id="ARBA00022989"/>
    </source>
</evidence>
<feature type="domain" description="Histidine kinase" evidence="13">
    <location>
        <begin position="269"/>
        <end position="471"/>
    </location>
</feature>
<keyword evidence="10 12" id="KW-0472">Membrane</keyword>
<dbReference type="SUPFAM" id="SSF55874">
    <property type="entry name" value="ATPase domain of HSP90 chaperone/DNA topoisomerase II/histidine kinase"/>
    <property type="match status" value="1"/>
</dbReference>
<evidence type="ECO:0000256" key="6">
    <source>
        <dbReference type="ARBA" id="ARBA00022692"/>
    </source>
</evidence>
<feature type="transmembrane region" description="Helical" evidence="12">
    <location>
        <begin position="20"/>
        <end position="40"/>
    </location>
</feature>
<comment type="catalytic activity">
    <reaction evidence="1">
        <text>ATP + protein L-histidine = ADP + protein N-phospho-L-histidine.</text>
        <dbReference type="EC" id="2.7.13.3"/>
    </reaction>
</comment>
<dbReference type="InterPro" id="IPR005467">
    <property type="entry name" value="His_kinase_dom"/>
</dbReference>
<dbReference type="PANTHER" id="PTHR45436:SF5">
    <property type="entry name" value="SENSOR HISTIDINE KINASE TRCS"/>
    <property type="match status" value="1"/>
</dbReference>
<dbReference type="SMART" id="SM00388">
    <property type="entry name" value="HisKA"/>
    <property type="match status" value="1"/>
</dbReference>
<feature type="domain" description="HAMP" evidence="14">
    <location>
        <begin position="208"/>
        <end position="261"/>
    </location>
</feature>
<dbReference type="PROSITE" id="PS50109">
    <property type="entry name" value="HIS_KIN"/>
    <property type="match status" value="1"/>
</dbReference>
<evidence type="ECO:0000256" key="10">
    <source>
        <dbReference type="ARBA" id="ARBA00023136"/>
    </source>
</evidence>
<reference evidence="15" key="1">
    <citation type="submission" date="2023-03" db="EMBL/GenBank/DDBJ databases">
        <title>Actinorhabdospora filicis NBRC 111898.</title>
        <authorList>
            <person name="Ichikawa N."/>
            <person name="Sato H."/>
            <person name="Tonouchi N."/>
        </authorList>
    </citation>
    <scope>NUCLEOTIDE SEQUENCE</scope>
    <source>
        <strain evidence="15">NBRC 111898</strain>
    </source>
</reference>
<dbReference type="InterPro" id="IPR003660">
    <property type="entry name" value="HAMP_dom"/>
</dbReference>
<organism evidence="15 16">
    <name type="scientific">Actinorhabdospora filicis</name>
    <dbReference type="NCBI Taxonomy" id="1785913"/>
    <lineage>
        <taxon>Bacteria</taxon>
        <taxon>Bacillati</taxon>
        <taxon>Actinomycetota</taxon>
        <taxon>Actinomycetes</taxon>
        <taxon>Micromonosporales</taxon>
        <taxon>Micromonosporaceae</taxon>
        <taxon>Actinorhabdospora</taxon>
    </lineage>
</organism>
<evidence type="ECO:0000259" key="14">
    <source>
        <dbReference type="PROSITE" id="PS50885"/>
    </source>
</evidence>
<feature type="transmembrane region" description="Helical" evidence="12">
    <location>
        <begin position="187"/>
        <end position="206"/>
    </location>
</feature>
<feature type="compositionally biased region" description="Basic and acidic residues" evidence="11">
    <location>
        <begin position="112"/>
        <end position="127"/>
    </location>
</feature>
<keyword evidence="16" id="KW-1185">Reference proteome</keyword>
<dbReference type="Pfam" id="PF00512">
    <property type="entry name" value="HisKA"/>
    <property type="match status" value="1"/>
</dbReference>
<keyword evidence="9" id="KW-0902">Two-component regulatory system</keyword>
<evidence type="ECO:0000256" key="9">
    <source>
        <dbReference type="ARBA" id="ARBA00023012"/>
    </source>
</evidence>
<dbReference type="Gene3D" id="1.10.287.130">
    <property type="match status" value="1"/>
</dbReference>
<feature type="region of interest" description="Disordered" evidence="11">
    <location>
        <begin position="87"/>
        <end position="127"/>
    </location>
</feature>
<dbReference type="CDD" id="cd00075">
    <property type="entry name" value="HATPase"/>
    <property type="match status" value="1"/>
</dbReference>
<dbReference type="SMART" id="SM00304">
    <property type="entry name" value="HAMP"/>
    <property type="match status" value="1"/>
</dbReference>
<dbReference type="Pfam" id="PF00672">
    <property type="entry name" value="HAMP"/>
    <property type="match status" value="1"/>
</dbReference>
<evidence type="ECO:0000256" key="11">
    <source>
        <dbReference type="SAM" id="MobiDB-lite"/>
    </source>
</evidence>
<dbReference type="AlphaFoldDB" id="A0A9W6SRH6"/>
<dbReference type="SUPFAM" id="SSF158472">
    <property type="entry name" value="HAMP domain-like"/>
    <property type="match status" value="1"/>
</dbReference>
<dbReference type="EMBL" id="BSTX01000004">
    <property type="protein sequence ID" value="GLZ80892.1"/>
    <property type="molecule type" value="Genomic_DNA"/>
</dbReference>
<dbReference type="InterPro" id="IPR003661">
    <property type="entry name" value="HisK_dim/P_dom"/>
</dbReference>
<dbReference type="SUPFAM" id="SSF47384">
    <property type="entry name" value="Homodimeric domain of signal transducing histidine kinase"/>
    <property type="match status" value="1"/>
</dbReference>
<evidence type="ECO:0000256" key="2">
    <source>
        <dbReference type="ARBA" id="ARBA00004236"/>
    </source>
</evidence>
<evidence type="ECO:0000256" key="1">
    <source>
        <dbReference type="ARBA" id="ARBA00000085"/>
    </source>
</evidence>
<proteinExistence type="predicted"/>
<sequence>MASSVRGLWPQSVRWRTTLFATAVSAFALVAVGALVLLLLRANLAGTAQDRAELAAREIATALADGTPPQRALPHDDELVVLIDGPATDFGEDEDPVPRFGGEPRPAPPPGDDDHGGRDDGHDYDDSYTKKVGRVLTEVRFDTVKIDGKPHRFAAITAQAPDGTCFVVYAGVSTAVGEEAVGKAARYMLLALAPVLLVIAGVTWLVTRRALRPVAAIRAELAAITAGDLSRRVPEPGSRDEIGDLARTTNATLAQLDAAVSQQRRFIADASHELRSPIATIRARLEVGAEHPGLLRPAELLDDVVRLQRLATDLLLLARLDAGERPPSRAVDLAGLLREAAARPAPYPVRLEVPEELTVPGVRSRLERVLTNLLDNAQHHTSTAVWVTARVSGGHAVIEVADDGPGVPVAERERVFGRFVRLDEARSRDEGGAGLGLAIVADLVAAHGGTVEVADRPGGGALLRVTLPASRDF</sequence>
<dbReference type="PANTHER" id="PTHR45436">
    <property type="entry name" value="SENSOR HISTIDINE KINASE YKOH"/>
    <property type="match status" value="1"/>
</dbReference>
<name>A0A9W6SRH6_9ACTN</name>
<evidence type="ECO:0000256" key="4">
    <source>
        <dbReference type="ARBA" id="ARBA00022553"/>
    </source>
</evidence>
<dbReference type="PRINTS" id="PR00344">
    <property type="entry name" value="BCTRLSENSOR"/>
</dbReference>
<dbReference type="PROSITE" id="PS50885">
    <property type="entry name" value="HAMP"/>
    <property type="match status" value="1"/>
</dbReference>
<dbReference type="Gene3D" id="3.30.565.10">
    <property type="entry name" value="Histidine kinase-like ATPase, C-terminal domain"/>
    <property type="match status" value="1"/>
</dbReference>
<dbReference type="InterPro" id="IPR003594">
    <property type="entry name" value="HATPase_dom"/>
</dbReference>
<dbReference type="InterPro" id="IPR050428">
    <property type="entry name" value="TCS_sensor_his_kinase"/>
</dbReference>
<comment type="caution">
    <text evidence="15">The sequence shown here is derived from an EMBL/GenBank/DDBJ whole genome shotgun (WGS) entry which is preliminary data.</text>
</comment>
<dbReference type="EC" id="2.7.13.3" evidence="3"/>
<keyword evidence="5" id="KW-0808">Transferase</keyword>
<evidence type="ECO:0000256" key="5">
    <source>
        <dbReference type="ARBA" id="ARBA00022679"/>
    </source>
</evidence>
<evidence type="ECO:0000256" key="12">
    <source>
        <dbReference type="SAM" id="Phobius"/>
    </source>
</evidence>
<evidence type="ECO:0000313" key="15">
    <source>
        <dbReference type="EMBL" id="GLZ80892.1"/>
    </source>
</evidence>
<dbReference type="InterPro" id="IPR036097">
    <property type="entry name" value="HisK_dim/P_sf"/>
</dbReference>
<gene>
    <name evidence="15" type="ORF">Afil01_56990</name>
</gene>
<dbReference type="InterPro" id="IPR004358">
    <property type="entry name" value="Sig_transdc_His_kin-like_C"/>
</dbReference>
<keyword evidence="8 12" id="KW-1133">Transmembrane helix</keyword>
<keyword evidence="7 15" id="KW-0418">Kinase</keyword>
<keyword evidence="6 12" id="KW-0812">Transmembrane</keyword>
<dbReference type="SMART" id="SM00387">
    <property type="entry name" value="HATPase_c"/>
    <property type="match status" value="1"/>
</dbReference>
<dbReference type="GO" id="GO:0000155">
    <property type="term" value="F:phosphorelay sensor kinase activity"/>
    <property type="evidence" value="ECO:0007669"/>
    <property type="project" value="InterPro"/>
</dbReference>
<dbReference type="GO" id="GO:0005886">
    <property type="term" value="C:plasma membrane"/>
    <property type="evidence" value="ECO:0007669"/>
    <property type="project" value="UniProtKB-SubCell"/>
</dbReference>
<dbReference type="CDD" id="cd00082">
    <property type="entry name" value="HisKA"/>
    <property type="match status" value="1"/>
</dbReference>
<evidence type="ECO:0000313" key="16">
    <source>
        <dbReference type="Proteomes" id="UP001165079"/>
    </source>
</evidence>
<evidence type="ECO:0000256" key="7">
    <source>
        <dbReference type="ARBA" id="ARBA00022777"/>
    </source>
</evidence>
<protein>
    <recommendedName>
        <fullName evidence="3">histidine kinase</fullName>
        <ecNumber evidence="3">2.7.13.3</ecNumber>
    </recommendedName>
</protein>
<dbReference type="Pfam" id="PF02518">
    <property type="entry name" value="HATPase_c"/>
    <property type="match status" value="1"/>
</dbReference>
<dbReference type="InterPro" id="IPR036890">
    <property type="entry name" value="HATPase_C_sf"/>
</dbReference>
<accession>A0A9W6SRH6</accession>
<keyword evidence="4" id="KW-0597">Phosphoprotein</keyword>
<dbReference type="Gene3D" id="6.10.340.10">
    <property type="match status" value="1"/>
</dbReference>